<reference evidence="2 3" key="1">
    <citation type="submission" date="2020-03" db="EMBL/GenBank/DDBJ databases">
        <title>Draft Genome Sequence of Cudoniella acicularis.</title>
        <authorList>
            <person name="Buettner E."/>
            <person name="Kellner H."/>
        </authorList>
    </citation>
    <scope>NUCLEOTIDE SEQUENCE [LARGE SCALE GENOMIC DNA]</scope>
    <source>
        <strain evidence="2 3">DSM 108380</strain>
    </source>
</reference>
<accession>A0A8H4RBW0</accession>
<organism evidence="2 3">
    <name type="scientific">Cudoniella acicularis</name>
    <dbReference type="NCBI Taxonomy" id="354080"/>
    <lineage>
        <taxon>Eukaryota</taxon>
        <taxon>Fungi</taxon>
        <taxon>Dikarya</taxon>
        <taxon>Ascomycota</taxon>
        <taxon>Pezizomycotina</taxon>
        <taxon>Leotiomycetes</taxon>
        <taxon>Helotiales</taxon>
        <taxon>Tricladiaceae</taxon>
        <taxon>Cudoniella</taxon>
    </lineage>
</organism>
<dbReference type="Proteomes" id="UP000566819">
    <property type="component" value="Unassembled WGS sequence"/>
</dbReference>
<gene>
    <name evidence="2" type="ORF">G7Y89_g10883</name>
</gene>
<sequence>MFLLSTCTQEHPVDRDKPVDQGIIKCSNYDELRSGHNYEEDGHGFKSCPRPPILVLRTLLGCNPIKANNPNPSESSSKSNQTTIQHGTVPNLTSPMRAAQDVSTWDSSWKPRRPRSNEVLVEVHKDDIVDSLTPAPFGKDWWNDVAIRRKDWEAGHIHLQPLAATVNRTTMRERLSAETKLRLTGGFMTY</sequence>
<evidence type="ECO:0000313" key="2">
    <source>
        <dbReference type="EMBL" id="KAF4627275.1"/>
    </source>
</evidence>
<dbReference type="AlphaFoldDB" id="A0A8H4RBW0"/>
<feature type="compositionally biased region" description="Low complexity" evidence="1">
    <location>
        <begin position="68"/>
        <end position="80"/>
    </location>
</feature>
<feature type="region of interest" description="Disordered" evidence="1">
    <location>
        <begin position="66"/>
        <end position="111"/>
    </location>
</feature>
<keyword evidence="3" id="KW-1185">Reference proteome</keyword>
<feature type="compositionally biased region" description="Polar residues" evidence="1">
    <location>
        <begin position="81"/>
        <end position="94"/>
    </location>
</feature>
<protein>
    <submittedName>
        <fullName evidence="2">Uncharacterized protein</fullName>
    </submittedName>
</protein>
<proteinExistence type="predicted"/>
<evidence type="ECO:0000256" key="1">
    <source>
        <dbReference type="SAM" id="MobiDB-lite"/>
    </source>
</evidence>
<evidence type="ECO:0000313" key="3">
    <source>
        <dbReference type="Proteomes" id="UP000566819"/>
    </source>
</evidence>
<comment type="caution">
    <text evidence="2">The sequence shown here is derived from an EMBL/GenBank/DDBJ whole genome shotgun (WGS) entry which is preliminary data.</text>
</comment>
<name>A0A8H4RBW0_9HELO</name>
<dbReference type="EMBL" id="JAAMPI010000997">
    <property type="protein sequence ID" value="KAF4627275.1"/>
    <property type="molecule type" value="Genomic_DNA"/>
</dbReference>